<dbReference type="RefSeq" id="WP_212527078.1">
    <property type="nucleotide sequence ID" value="NZ_JAGSOG010000012.1"/>
</dbReference>
<gene>
    <name evidence="2" type="ORF">KDL01_04730</name>
</gene>
<evidence type="ECO:0000259" key="1">
    <source>
        <dbReference type="Pfam" id="PF20254"/>
    </source>
</evidence>
<dbReference type="EMBL" id="JAGSOG010000012">
    <property type="protein sequence ID" value="MBR7832550.1"/>
    <property type="molecule type" value="Genomic_DNA"/>
</dbReference>
<sequence length="638" mass="69455">MVDEADWGRYGAYARSMTCRPGEELEFQLVPGPDGLPDGRTVEIFHLNAGQSLLTLEAPADVLRLAVPEDWPTGFYRADFSPGGGCVWFAIRPAASAPRAKILFSIAFTTFEAYNQRGVPGQGLYFSEQPDRAHRISFDRPGARPSTREWDETLMRWLHRTGWEVDFCSNIDIHYHPEILEGYRMLVCAGHDEYWTWEMRDAIEGFVDRGGNLGIFGGNTCWWQVRLEDEGRTMVCYRDPVLDPMAAIDPRRATTHWSAELINRPENTLTGLSFRRGGGCWMDFDDFAEETYEAVFADHWVFAGTGLSDGERFAKGAIGYEVDGVDLVVEDGVARATGRDGTPGSFVILAKAELEHWRKFGQQGRAVMGVFERGAGSVFNAGTIAWGDALDKGDPVLARVTGNVLERFTAEPDVTRWSVLGRAPHLRCMVVSGTRLYGVDESGRLLGRELSRQNLRWTDLGPAPQDAVAIAAPQEALDGQWQGLYVLTEGGAIHFRFATADPADWTELVGAPSGLRNLAACYAGLFAEGGDTLYYLAFADFGDGKDPEWKPLGPAPALVSLTAMTGRLFAIDEEGRVLSRLPSVGAAGWTDHGVGGGSTVLAAGSGQLLGVTEDGTLVSRSAFGPGIAVAVRPDAGEV</sequence>
<dbReference type="AlphaFoldDB" id="A0A941EH80"/>
<dbReference type="InterPro" id="IPR029062">
    <property type="entry name" value="Class_I_gatase-like"/>
</dbReference>
<proteinExistence type="predicted"/>
<dbReference type="Proteomes" id="UP000675781">
    <property type="component" value="Unassembled WGS sequence"/>
</dbReference>
<reference evidence="2" key="1">
    <citation type="submission" date="2021-04" db="EMBL/GenBank/DDBJ databases">
        <title>Genome based classification of Actinospica acidithermotolerans sp. nov., an actinobacterium isolated from an Indonesian hot spring.</title>
        <authorList>
            <person name="Kusuma A.B."/>
            <person name="Putra K.E."/>
            <person name="Nafisah S."/>
            <person name="Loh J."/>
            <person name="Nouioui I."/>
            <person name="Goodfellow M."/>
        </authorList>
    </citation>
    <scope>NUCLEOTIDE SEQUENCE</scope>
    <source>
        <strain evidence="2">CSCA 57</strain>
    </source>
</reference>
<dbReference type="SUPFAM" id="SSF52317">
    <property type="entry name" value="Class I glutamine amidotransferase-like"/>
    <property type="match status" value="1"/>
</dbReference>
<dbReference type="Pfam" id="PF20254">
    <property type="entry name" value="DMFA2_C"/>
    <property type="match status" value="1"/>
</dbReference>
<feature type="domain" description="N,N-dimethylformamidase beta subunit-like C-terminal" evidence="1">
    <location>
        <begin position="63"/>
        <end position="391"/>
    </location>
</feature>
<protein>
    <recommendedName>
        <fullName evidence="1">N,N-dimethylformamidase beta subunit-like C-terminal domain-containing protein</fullName>
    </recommendedName>
</protein>
<comment type="caution">
    <text evidence="2">The sequence shown here is derived from an EMBL/GenBank/DDBJ whole genome shotgun (WGS) entry which is preliminary data.</text>
</comment>
<organism evidence="2 3">
    <name type="scientific">Actinospica durhamensis</name>
    <dbReference type="NCBI Taxonomy" id="1508375"/>
    <lineage>
        <taxon>Bacteria</taxon>
        <taxon>Bacillati</taxon>
        <taxon>Actinomycetota</taxon>
        <taxon>Actinomycetes</taxon>
        <taxon>Catenulisporales</taxon>
        <taxon>Actinospicaceae</taxon>
        <taxon>Actinospica</taxon>
    </lineage>
</organism>
<dbReference type="InterPro" id="IPR046540">
    <property type="entry name" value="DMFA2_C"/>
</dbReference>
<accession>A0A941EH80</accession>
<dbReference type="SUPFAM" id="SSF89372">
    <property type="entry name" value="Fucose-specific lectin"/>
    <property type="match status" value="1"/>
</dbReference>
<keyword evidence="3" id="KW-1185">Reference proteome</keyword>
<evidence type="ECO:0000313" key="3">
    <source>
        <dbReference type="Proteomes" id="UP000675781"/>
    </source>
</evidence>
<evidence type="ECO:0000313" key="2">
    <source>
        <dbReference type="EMBL" id="MBR7832550.1"/>
    </source>
</evidence>
<name>A0A941EH80_9ACTN</name>